<keyword evidence="2" id="KW-0472">Membrane</keyword>
<evidence type="ECO:0000256" key="1">
    <source>
        <dbReference type="SAM" id="Coils"/>
    </source>
</evidence>
<feature type="transmembrane region" description="Helical" evidence="2">
    <location>
        <begin position="6"/>
        <end position="26"/>
    </location>
</feature>
<feature type="coiled-coil region" evidence="1">
    <location>
        <begin position="41"/>
        <end position="68"/>
    </location>
</feature>
<keyword evidence="2" id="KW-1133">Transmembrane helix</keyword>
<evidence type="ECO:0000313" key="3">
    <source>
        <dbReference type="EMBL" id="OYQ30656.1"/>
    </source>
</evidence>
<accession>A0A255YN16</accession>
<dbReference type="EMBL" id="NOXT01000100">
    <property type="protein sequence ID" value="OYQ30656.1"/>
    <property type="molecule type" value="Genomic_DNA"/>
</dbReference>
<dbReference type="OrthoDB" id="7579171at2"/>
<sequence length="86" mass="9756">MNPFEMVVMIVLIVTIGRVLSGRMGNRDNRKLDKLRQLAGAGEDNAENQRLQAEVARLNDRIRVLERLATDPAKRLADEIESLKDK</sequence>
<proteinExistence type="predicted"/>
<evidence type="ECO:0000313" key="4">
    <source>
        <dbReference type="Proteomes" id="UP000216991"/>
    </source>
</evidence>
<organism evidence="3 4">
    <name type="scientific">Sandarakinorhabdus cyanobacteriorum</name>
    <dbReference type="NCBI Taxonomy" id="1981098"/>
    <lineage>
        <taxon>Bacteria</taxon>
        <taxon>Pseudomonadati</taxon>
        <taxon>Pseudomonadota</taxon>
        <taxon>Alphaproteobacteria</taxon>
        <taxon>Sphingomonadales</taxon>
        <taxon>Sphingosinicellaceae</taxon>
        <taxon>Sandarakinorhabdus</taxon>
    </lineage>
</organism>
<keyword evidence="2" id="KW-0812">Transmembrane</keyword>
<comment type="caution">
    <text evidence="3">The sequence shown here is derived from an EMBL/GenBank/DDBJ whole genome shotgun (WGS) entry which is preliminary data.</text>
</comment>
<evidence type="ECO:0000256" key="2">
    <source>
        <dbReference type="SAM" id="Phobius"/>
    </source>
</evidence>
<dbReference type="RefSeq" id="WP_094473307.1">
    <property type="nucleotide sequence ID" value="NZ_NOXT01000100.1"/>
</dbReference>
<reference evidence="3 4" key="1">
    <citation type="submission" date="2017-07" db="EMBL/GenBank/DDBJ databases">
        <title>Sandarakinorhabdus cyanobacteriorum sp. nov., a novel bacterium isolated from cyanobacterial aggregates in a eutrophic lake.</title>
        <authorList>
            <person name="Cai H."/>
        </authorList>
    </citation>
    <scope>NUCLEOTIDE SEQUENCE [LARGE SCALE GENOMIC DNA]</scope>
    <source>
        <strain evidence="3 4">TH057</strain>
    </source>
</reference>
<protein>
    <recommendedName>
        <fullName evidence="5">Phage shock protein B</fullName>
    </recommendedName>
</protein>
<gene>
    <name evidence="3" type="ORF">CHU93_06520</name>
</gene>
<evidence type="ECO:0008006" key="5">
    <source>
        <dbReference type="Google" id="ProtNLM"/>
    </source>
</evidence>
<keyword evidence="1" id="KW-0175">Coiled coil</keyword>
<dbReference type="AlphaFoldDB" id="A0A255YN16"/>
<name>A0A255YN16_9SPHN</name>
<dbReference type="Proteomes" id="UP000216991">
    <property type="component" value="Unassembled WGS sequence"/>
</dbReference>
<keyword evidence="4" id="KW-1185">Reference proteome</keyword>